<dbReference type="Proteomes" id="UP001404104">
    <property type="component" value="Unassembled WGS sequence"/>
</dbReference>
<keyword evidence="2" id="KW-0812">Transmembrane</keyword>
<accession>A0ABU9XP26</accession>
<evidence type="ECO:0000256" key="1">
    <source>
        <dbReference type="SAM" id="MobiDB-lite"/>
    </source>
</evidence>
<gene>
    <name evidence="3" type="ORF">ABC969_03970</name>
</gene>
<dbReference type="RefSeq" id="WP_380931696.1">
    <property type="nucleotide sequence ID" value="NZ_JBHUEF010000003.1"/>
</dbReference>
<feature type="compositionally biased region" description="Low complexity" evidence="1">
    <location>
        <begin position="281"/>
        <end position="298"/>
    </location>
</feature>
<organism evidence="3 4">
    <name type="scientific">Sphingomonas qilianensis</name>
    <dbReference type="NCBI Taxonomy" id="1736690"/>
    <lineage>
        <taxon>Bacteria</taxon>
        <taxon>Pseudomonadati</taxon>
        <taxon>Pseudomonadota</taxon>
        <taxon>Alphaproteobacteria</taxon>
        <taxon>Sphingomonadales</taxon>
        <taxon>Sphingomonadaceae</taxon>
        <taxon>Sphingomonas</taxon>
    </lineage>
</organism>
<proteinExistence type="predicted"/>
<comment type="caution">
    <text evidence="3">The sequence shown here is derived from an EMBL/GenBank/DDBJ whole genome shotgun (WGS) entry which is preliminary data.</text>
</comment>
<feature type="transmembrane region" description="Helical" evidence="2">
    <location>
        <begin position="238"/>
        <end position="258"/>
    </location>
</feature>
<protein>
    <submittedName>
        <fullName evidence="3">Uncharacterized protein</fullName>
    </submittedName>
</protein>
<keyword evidence="2" id="KW-0472">Membrane</keyword>
<feature type="transmembrane region" description="Helical" evidence="2">
    <location>
        <begin position="95"/>
        <end position="117"/>
    </location>
</feature>
<evidence type="ECO:0000256" key="2">
    <source>
        <dbReference type="SAM" id="Phobius"/>
    </source>
</evidence>
<feature type="region of interest" description="Disordered" evidence="1">
    <location>
        <begin position="274"/>
        <end position="298"/>
    </location>
</feature>
<sequence>MKTARPMLWTWIAIVFGFFVWQNTMAHGLANWLLEWQYSDFARFRPTSTLIGMVLLAAIPAFIVYLLYWRRQNRRRIGPVSPVAATRFAVRQLRILLIMAGIAAVGAIASLLLLLTLPSGDGPIQPVSVSGPVGAPLPTGHASIDPVIPNGPQLRYTMRLLMTDYVVRYVPVSTGAGATSRLFVQIDDSGRVPTRLVGTMARNALPPSVRNVFIENNLVSPGPHYVLFTQPDQLPRPYLLAAVQFAIAGLVILLIALLQWNNVRRARRSADRMMEDNQAVDQPTSDQPAPDQPAAAQA</sequence>
<keyword evidence="2" id="KW-1133">Transmembrane helix</keyword>
<feature type="transmembrane region" description="Helical" evidence="2">
    <location>
        <begin position="50"/>
        <end position="68"/>
    </location>
</feature>
<reference evidence="3 4" key="1">
    <citation type="submission" date="2024-05" db="EMBL/GenBank/DDBJ databases">
        <authorList>
            <person name="Liu Q."/>
            <person name="Xin Y.-H."/>
        </authorList>
    </citation>
    <scope>NUCLEOTIDE SEQUENCE [LARGE SCALE GENOMIC DNA]</scope>
    <source>
        <strain evidence="3 4">CGMCC 1.15349</strain>
    </source>
</reference>
<dbReference type="EMBL" id="JBDIMF010000001">
    <property type="protein sequence ID" value="MEN2785574.1"/>
    <property type="molecule type" value="Genomic_DNA"/>
</dbReference>
<evidence type="ECO:0000313" key="3">
    <source>
        <dbReference type="EMBL" id="MEN2785574.1"/>
    </source>
</evidence>
<name>A0ABU9XP26_9SPHN</name>
<keyword evidence="4" id="KW-1185">Reference proteome</keyword>
<evidence type="ECO:0000313" key="4">
    <source>
        <dbReference type="Proteomes" id="UP001404104"/>
    </source>
</evidence>